<organism evidence="1">
    <name type="scientific">freshwater metagenome</name>
    <dbReference type="NCBI Taxonomy" id="449393"/>
    <lineage>
        <taxon>unclassified sequences</taxon>
        <taxon>metagenomes</taxon>
        <taxon>ecological metagenomes</taxon>
    </lineage>
</organism>
<name>A0A6J6DEG2_9ZZZZ</name>
<dbReference type="SUPFAM" id="SSF54593">
    <property type="entry name" value="Glyoxalase/Bleomycin resistance protein/Dihydroxybiphenyl dioxygenase"/>
    <property type="match status" value="1"/>
</dbReference>
<dbReference type="Pfam" id="PF13669">
    <property type="entry name" value="Glyoxalase_4"/>
    <property type="match status" value="1"/>
</dbReference>
<dbReference type="AlphaFoldDB" id="A0A6J6DEG2"/>
<sequence>MRAWVIASHVITHDSGIVHDPRQRADLCILSVDGGPAIELVSGEMVAGVVRRGQTYYHLCYEVVEIASAIVDLEATGCRTVSPPTPAVLFGGRHVAFVLGPMGLVELLEA</sequence>
<proteinExistence type="predicted"/>
<dbReference type="EMBL" id="CAEZSR010000062">
    <property type="protein sequence ID" value="CAB4561766.1"/>
    <property type="molecule type" value="Genomic_DNA"/>
</dbReference>
<gene>
    <name evidence="1" type="ORF">UFOPK1493_01837</name>
</gene>
<accession>A0A6J6DEG2</accession>
<dbReference type="Gene3D" id="3.10.180.10">
    <property type="entry name" value="2,3-Dihydroxybiphenyl 1,2-Dioxygenase, domain 1"/>
    <property type="match status" value="1"/>
</dbReference>
<reference evidence="1" key="1">
    <citation type="submission" date="2020-05" db="EMBL/GenBank/DDBJ databases">
        <authorList>
            <person name="Chiriac C."/>
            <person name="Salcher M."/>
            <person name="Ghai R."/>
            <person name="Kavagutti S V."/>
        </authorList>
    </citation>
    <scope>NUCLEOTIDE SEQUENCE</scope>
</reference>
<protein>
    <submittedName>
        <fullName evidence="1">Unannotated protein</fullName>
    </submittedName>
</protein>
<evidence type="ECO:0000313" key="1">
    <source>
        <dbReference type="EMBL" id="CAB4561766.1"/>
    </source>
</evidence>
<dbReference type="InterPro" id="IPR029068">
    <property type="entry name" value="Glyas_Bleomycin-R_OHBP_Dase"/>
</dbReference>